<dbReference type="EMBL" id="CADCTN010000074">
    <property type="protein sequence ID" value="CAA9232127.1"/>
    <property type="molecule type" value="Genomic_DNA"/>
</dbReference>
<organism evidence="1">
    <name type="scientific">uncultured Blastococcus sp</name>
    <dbReference type="NCBI Taxonomy" id="217144"/>
    <lineage>
        <taxon>Bacteria</taxon>
        <taxon>Bacillati</taxon>
        <taxon>Actinomycetota</taxon>
        <taxon>Actinomycetes</taxon>
        <taxon>Geodermatophilales</taxon>
        <taxon>Geodermatophilaceae</taxon>
        <taxon>Blastococcus</taxon>
        <taxon>environmental samples</taxon>
    </lineage>
</organism>
<proteinExistence type="predicted"/>
<dbReference type="InterPro" id="IPR032710">
    <property type="entry name" value="NTF2-like_dom_sf"/>
</dbReference>
<dbReference type="PANTHER" id="PTHR38436">
    <property type="entry name" value="POLYKETIDE CYCLASE SNOAL-LIKE DOMAIN"/>
    <property type="match status" value="1"/>
</dbReference>
<dbReference type="Pfam" id="PF07366">
    <property type="entry name" value="SnoaL"/>
    <property type="match status" value="1"/>
</dbReference>
<sequence length="155" mass="17538">MSTPSENKALVEQFTEQFWNQGNIAFADEILAEDLIQDPLPPGWPQGREGFKRLVQTWRTAFPDLHEHLEFVLADGDRTMGRFRLTGTHTGTFYGIAPTGRKVDIHGVDVSRFVDGKIVEYFYHEDTFGLFRQLGAFPANLDDVAGTKQGHELPE</sequence>
<dbReference type="SUPFAM" id="SSF54427">
    <property type="entry name" value="NTF2-like"/>
    <property type="match status" value="1"/>
</dbReference>
<dbReference type="AlphaFoldDB" id="A0A6J4HSZ7"/>
<protein>
    <recommendedName>
        <fullName evidence="2">Ester cyclase</fullName>
    </recommendedName>
</protein>
<dbReference type="PANTHER" id="PTHR38436:SF1">
    <property type="entry name" value="ESTER CYCLASE"/>
    <property type="match status" value="1"/>
</dbReference>
<dbReference type="InterPro" id="IPR009959">
    <property type="entry name" value="Cyclase_SnoaL-like"/>
</dbReference>
<name>A0A6J4HSZ7_9ACTN</name>
<dbReference type="GO" id="GO:0030638">
    <property type="term" value="P:polyketide metabolic process"/>
    <property type="evidence" value="ECO:0007669"/>
    <property type="project" value="InterPro"/>
</dbReference>
<gene>
    <name evidence="1" type="ORF">AVDCRST_MAG52-1163</name>
</gene>
<dbReference type="Gene3D" id="3.10.450.50">
    <property type="match status" value="1"/>
</dbReference>
<accession>A0A6J4HSZ7</accession>
<evidence type="ECO:0008006" key="2">
    <source>
        <dbReference type="Google" id="ProtNLM"/>
    </source>
</evidence>
<reference evidence="1" key="1">
    <citation type="submission" date="2020-02" db="EMBL/GenBank/DDBJ databases">
        <authorList>
            <person name="Meier V. D."/>
        </authorList>
    </citation>
    <scope>NUCLEOTIDE SEQUENCE</scope>
    <source>
        <strain evidence="1">AVDCRST_MAG52</strain>
    </source>
</reference>
<evidence type="ECO:0000313" key="1">
    <source>
        <dbReference type="EMBL" id="CAA9232127.1"/>
    </source>
</evidence>